<evidence type="ECO:0000256" key="1">
    <source>
        <dbReference type="SAM" id="Phobius"/>
    </source>
</evidence>
<dbReference type="Pfam" id="PF23809">
    <property type="entry name" value="Phage_holin_9"/>
    <property type="match status" value="1"/>
</dbReference>
<dbReference type="KEGG" id="vg:29125011"/>
<keyword evidence="1" id="KW-0472">Membrane</keyword>
<protein>
    <recommendedName>
        <fullName evidence="4">Holin</fullName>
    </recommendedName>
</protein>
<evidence type="ECO:0000313" key="3">
    <source>
        <dbReference type="Proteomes" id="UP000201371"/>
    </source>
</evidence>
<dbReference type="InterPro" id="IPR056390">
    <property type="entry name" value="Holin_phage"/>
</dbReference>
<evidence type="ECO:0008006" key="4">
    <source>
        <dbReference type="Google" id="ProtNLM"/>
    </source>
</evidence>
<feature type="transmembrane region" description="Helical" evidence="1">
    <location>
        <begin position="81"/>
        <end position="98"/>
    </location>
</feature>
<proteinExistence type="predicted"/>
<keyword evidence="1" id="KW-1133">Transmembrane helix</keyword>
<organism evidence="2 3">
    <name type="scientific">Gordonia phage Yvonnetastic</name>
    <dbReference type="NCBI Taxonomy" id="1821566"/>
    <lineage>
        <taxon>Viruses</taxon>
        <taxon>Duplodnaviria</taxon>
        <taxon>Heunggongvirae</taxon>
        <taxon>Uroviricota</taxon>
        <taxon>Caudoviricetes</taxon>
        <taxon>Yvonnevirus</taxon>
        <taxon>Yvonnevirus yvonnetastic</taxon>
        <taxon>Gordonia virus Yvonnetastic</taxon>
    </lineage>
</organism>
<dbReference type="Proteomes" id="UP000201371">
    <property type="component" value="Segment"/>
</dbReference>
<dbReference type="EMBL" id="KU963248">
    <property type="protein sequence ID" value="AMS02593.1"/>
    <property type="molecule type" value="Genomic_DNA"/>
</dbReference>
<sequence>MAKHSVPGSHAGALDGALEWLRNVATPEARAKLYRLQMAITLLLVGLGVLTTSSAAVWVGLVSGVITFLFAAVQKSPAWRTLLYAVLAPAQAFAQYYGYHNDQLWLNVGAAVATVLGLELAAEKAKTYPVDPPAAA</sequence>
<accession>A0A142K910</accession>
<name>A0A142K910_9CAUD</name>
<dbReference type="RefSeq" id="YP_009301103.1">
    <property type="nucleotide sequence ID" value="NC_031230.1"/>
</dbReference>
<dbReference type="GeneID" id="29125011"/>
<keyword evidence="1" id="KW-0812">Transmembrane</keyword>
<reference evidence="3" key="1">
    <citation type="submission" date="2016-03" db="EMBL/GenBank/DDBJ databases">
        <authorList>
            <person name="Ploux O."/>
        </authorList>
    </citation>
    <scope>NUCLEOTIDE SEQUENCE [LARGE SCALE GENOMIC DNA]</scope>
</reference>
<keyword evidence="3" id="KW-1185">Reference proteome</keyword>
<gene>
    <name evidence="2" type="primary">49</name>
    <name evidence="2" type="ORF">SEA_YVONNETASTIC_49</name>
</gene>
<feature type="transmembrane region" description="Helical" evidence="1">
    <location>
        <begin position="104"/>
        <end position="122"/>
    </location>
</feature>
<evidence type="ECO:0000313" key="2">
    <source>
        <dbReference type="EMBL" id="AMS02593.1"/>
    </source>
</evidence>